<proteinExistence type="predicted"/>
<protein>
    <submittedName>
        <fullName evidence="1">Uncharacterized protein</fullName>
    </submittedName>
</protein>
<accession>L8FQD0</accession>
<dbReference type="HOGENOM" id="CLU_1661540_0_0_1"/>
<gene>
    <name evidence="1" type="ORF">GMDG_05931</name>
</gene>
<reference evidence="2" key="1">
    <citation type="submission" date="2010-09" db="EMBL/GenBank/DDBJ databases">
        <title>The genome sequence of Geomyces destructans 20631-21.</title>
        <authorList>
            <consortium name="The Broad Institute Genome Sequencing Platform"/>
            <person name="Cuomo C.A."/>
            <person name="Blehert D.S."/>
            <person name="Lorch J.M."/>
            <person name="Young S.K."/>
            <person name="Zeng Q."/>
            <person name="Gargeya S."/>
            <person name="Fitzgerald M."/>
            <person name="Haas B."/>
            <person name="Abouelleil A."/>
            <person name="Alvarado L."/>
            <person name="Arachchi H.M."/>
            <person name="Berlin A."/>
            <person name="Brown A."/>
            <person name="Chapman S.B."/>
            <person name="Chen Z."/>
            <person name="Dunbar C."/>
            <person name="Freedman E."/>
            <person name="Gearin G."/>
            <person name="Gellesch M."/>
            <person name="Goldberg J."/>
            <person name="Griggs A."/>
            <person name="Gujja S."/>
            <person name="Heiman D."/>
            <person name="Howarth C."/>
            <person name="Larson L."/>
            <person name="Lui A."/>
            <person name="MacDonald P.J.P."/>
            <person name="Montmayeur A."/>
            <person name="Murphy C."/>
            <person name="Neiman D."/>
            <person name="Pearson M."/>
            <person name="Priest M."/>
            <person name="Roberts A."/>
            <person name="Saif S."/>
            <person name="Shea T."/>
            <person name="Shenoy N."/>
            <person name="Sisk P."/>
            <person name="Stolte C."/>
            <person name="Sykes S."/>
            <person name="Wortman J."/>
            <person name="Nusbaum C."/>
            <person name="Birren B."/>
        </authorList>
    </citation>
    <scope>NUCLEOTIDE SEQUENCE [LARGE SCALE GENOMIC DNA]</scope>
    <source>
        <strain evidence="2">ATCC MYA-4855 / 20631-21</strain>
    </source>
</reference>
<dbReference type="InParanoid" id="L8FQD0"/>
<sequence>MSGGTAVTRSPPRAAKVWVKSFESLHGNWWNKPGNGRRKERGLLGRRTEGSILEGRRGGGVLGWAGIGGVGWGFRRGLGWRMSLRTVGDRCQRRGRGRGGGGSVVRFCVLRLEARGWEVGCCDGGFMGWGSFVWFGLGGKDSFRWLHWAFGGGLGEGAL</sequence>
<keyword evidence="2" id="KW-1185">Reference proteome</keyword>
<dbReference type="AlphaFoldDB" id="L8FQD0"/>
<organism evidence="1 2">
    <name type="scientific">Pseudogymnoascus destructans (strain ATCC MYA-4855 / 20631-21)</name>
    <name type="common">Bat white-nose syndrome fungus</name>
    <name type="synonym">Geomyces destructans</name>
    <dbReference type="NCBI Taxonomy" id="658429"/>
    <lineage>
        <taxon>Eukaryota</taxon>
        <taxon>Fungi</taxon>
        <taxon>Dikarya</taxon>
        <taxon>Ascomycota</taxon>
        <taxon>Pezizomycotina</taxon>
        <taxon>Leotiomycetes</taxon>
        <taxon>Thelebolales</taxon>
        <taxon>Thelebolaceae</taxon>
        <taxon>Pseudogymnoascus</taxon>
    </lineage>
</organism>
<dbReference type="EMBL" id="GL573304">
    <property type="protein sequence ID" value="ELR03092.1"/>
    <property type="molecule type" value="Genomic_DNA"/>
</dbReference>
<evidence type="ECO:0000313" key="1">
    <source>
        <dbReference type="EMBL" id="ELR03092.1"/>
    </source>
</evidence>
<evidence type="ECO:0000313" key="2">
    <source>
        <dbReference type="Proteomes" id="UP000011064"/>
    </source>
</evidence>
<name>L8FQD0_PSED2</name>
<dbReference type="Proteomes" id="UP000011064">
    <property type="component" value="Unassembled WGS sequence"/>
</dbReference>
<dbReference type="VEuPathDB" id="FungiDB:GMDG_05931"/>